<dbReference type="InterPro" id="IPR027417">
    <property type="entry name" value="P-loop_NTPase"/>
</dbReference>
<feature type="domain" description="Rad50/SbcC-type AAA" evidence="2">
    <location>
        <begin position="5"/>
        <end position="232"/>
    </location>
</feature>
<feature type="coiled-coil region" evidence="1">
    <location>
        <begin position="873"/>
        <end position="928"/>
    </location>
</feature>
<feature type="coiled-coil region" evidence="1">
    <location>
        <begin position="311"/>
        <end position="345"/>
    </location>
</feature>
<name>A0ABY7V8F4_9GAMM</name>
<evidence type="ECO:0000259" key="2">
    <source>
        <dbReference type="Pfam" id="PF13476"/>
    </source>
</evidence>
<dbReference type="Pfam" id="PF13476">
    <property type="entry name" value="AAA_23"/>
    <property type="match status" value="1"/>
</dbReference>
<protein>
    <submittedName>
        <fullName evidence="3">AAA family ATPase</fullName>
    </submittedName>
</protein>
<dbReference type="Pfam" id="PF13558">
    <property type="entry name" value="SbcC_Walker_B"/>
    <property type="match status" value="1"/>
</dbReference>
<organism evidence="3 4">
    <name type="scientific">Thalassomonas haliotis</name>
    <dbReference type="NCBI Taxonomy" id="485448"/>
    <lineage>
        <taxon>Bacteria</taxon>
        <taxon>Pseudomonadati</taxon>
        <taxon>Pseudomonadota</taxon>
        <taxon>Gammaproteobacteria</taxon>
        <taxon>Alteromonadales</taxon>
        <taxon>Colwelliaceae</taxon>
        <taxon>Thalassomonas</taxon>
    </lineage>
</organism>
<feature type="coiled-coil region" evidence="1">
    <location>
        <begin position="707"/>
        <end position="779"/>
    </location>
</feature>
<feature type="coiled-coil region" evidence="1">
    <location>
        <begin position="450"/>
        <end position="498"/>
    </location>
</feature>
<dbReference type="RefSeq" id="WP_274049568.1">
    <property type="nucleotide sequence ID" value="NZ_CP059693.1"/>
</dbReference>
<dbReference type="SUPFAM" id="SSF52540">
    <property type="entry name" value="P-loop containing nucleoside triphosphate hydrolases"/>
    <property type="match status" value="1"/>
</dbReference>
<proteinExistence type="predicted"/>
<dbReference type="InterPro" id="IPR038729">
    <property type="entry name" value="Rad50/SbcC_AAA"/>
</dbReference>
<reference evidence="3 4" key="1">
    <citation type="journal article" date="2022" name="Mar. Drugs">
        <title>Bioassay-Guided Fractionation Leads to the Detection of Cholic Acid Generated by the Rare Thalassomonas sp.</title>
        <authorList>
            <person name="Pheiffer F."/>
            <person name="Schneider Y.K."/>
            <person name="Hansen E.H."/>
            <person name="Andersen J.H."/>
            <person name="Isaksson J."/>
            <person name="Busche T."/>
            <person name="R C."/>
            <person name="Kalinowski J."/>
            <person name="Zyl L.V."/>
            <person name="Trindade M."/>
        </authorList>
    </citation>
    <scope>NUCLEOTIDE SEQUENCE [LARGE SCALE GENOMIC DNA]</scope>
    <source>
        <strain evidence="3 4">A5K-61T</strain>
    </source>
</reference>
<gene>
    <name evidence="3" type="ORF">H3N35_14865</name>
</gene>
<dbReference type="EMBL" id="CP059693">
    <property type="protein sequence ID" value="WDE09615.1"/>
    <property type="molecule type" value="Genomic_DNA"/>
</dbReference>
<feature type="coiled-coil region" evidence="1">
    <location>
        <begin position="1006"/>
        <end position="1040"/>
    </location>
</feature>
<dbReference type="Proteomes" id="UP001215231">
    <property type="component" value="Chromosome"/>
</dbReference>
<dbReference type="PANTHER" id="PTHR32114:SF2">
    <property type="entry name" value="ABC TRANSPORTER ABCH.3"/>
    <property type="match status" value="1"/>
</dbReference>
<evidence type="ECO:0000256" key="1">
    <source>
        <dbReference type="SAM" id="Coils"/>
    </source>
</evidence>
<sequence>MKILSLRFENLNALKGSWKIDFSASPFDSNGLFAITGPTGAGKTTILDAICLALYHQTPRLTVSDKQNQLMTRNTATCLAEVEFEVKGQGYRAFWSQRRAKNQLDGKLQSPKAELAKLDGTIVAEKLSVVRAEIARITGLDFGRFTKSMMLSQGQFAAFLNAPANERAELLEELTGTEIYGLISQKIYEDFKSENEALKLLMAQSQGVSVLTAEQLTEIQQVAEQNQHKEKELLVQQEKAQQALNWQQQYQQSCAQLAGARDVLVQAQAKENESQDLLLQLQKAEPAEALRSTYEQKQALNQVQVQNQLAIDKISAELAVAEEKAGSQNAQLEQLTQEQAAKEQDFIRTETLVLETIIPLDQAIDSDLGQVNRQQQLLAQVTEKLDGARQQLQQNQGGHKTLLGEYENNSRFIDQHSQYLQLAEKMPLWQDRFSQINQQVSEQSILGGKIADLDQQLAQARAEHEHQQKNIEQSGVLYQQGQEKMQALIEEKQGLLAQHSGFDEQQLANELTRLQGQQAQAGLALQNARRFARLNEQFNEQEQQSKAISGELSGITAERDLLRQRFSREQQQLSDLDALVSQQQTIMSLSQHREQLQPGHACPLCGSKEHPAVQEYASASSSEYQQRQEQQKLLLKEIEKQGTELNNQISKLQGRHDSLLENMKVNRREQEELLLNWQQLQQVLQLSCPLSHLEDIEQVLLSNEAKLGSLTAQNQQLQQLNQQLHQQQQAVTELDKQVMALQNQFDLLAGKVSFDVNALVQMKEQYQQQQASLEQIRGVLTDELNAFELDYPAQETFASWWQQQSTKVENYQQAVIRQGVQKEQLGAHQQSLAVQEEQVRYLSEQQQQAQVLFNQHQALLGHKKAQRQELFGKQRVSEVRADIQGQRKALEQQLLSYQQALNGVRQQVKLLQGQLQVSQQQLQQGEEQFSTVQGQWQSQLTASPFGSESDFLAALLPEEKRRELTRLKQQITEDIQQAQTLVNQGQQANEKLLAAKAGFGEDLDNIQVLQQQLDSLQQALKQLQQKQGELNQKLAHDRQLREQQADILRQIADKQEQLEDLSCLNAMVGSADGAKFRRFAQGLTLAHLVYLANLQLERLHGRYQLQCQQNDALALEVLDTWQGDTVRDTKTLSGGESFLVSLALALALSDLVSAKTSIDSLFLDEGFGTLDNDTLEIALDALDNLNASGKMIGVISHVETLKERIAVQIKVKKFNGLGVSELQSQFKYTPEH</sequence>
<evidence type="ECO:0000313" key="3">
    <source>
        <dbReference type="EMBL" id="WDE09615.1"/>
    </source>
</evidence>
<dbReference type="PANTHER" id="PTHR32114">
    <property type="entry name" value="ABC TRANSPORTER ABCH.3"/>
    <property type="match status" value="1"/>
</dbReference>
<keyword evidence="4" id="KW-1185">Reference proteome</keyword>
<evidence type="ECO:0000313" key="4">
    <source>
        <dbReference type="Proteomes" id="UP001215231"/>
    </source>
</evidence>
<keyword evidence="1" id="KW-0175">Coiled coil</keyword>
<accession>A0ABY7V8F4</accession>
<feature type="coiled-coil region" evidence="1">
    <location>
        <begin position="621"/>
        <end position="680"/>
    </location>
</feature>
<dbReference type="Gene3D" id="3.40.50.300">
    <property type="entry name" value="P-loop containing nucleotide triphosphate hydrolases"/>
    <property type="match status" value="2"/>
</dbReference>